<dbReference type="AlphaFoldDB" id="A0A1B9N8F9"/>
<keyword evidence="3" id="KW-1185">Reference proteome</keyword>
<dbReference type="GO" id="GO:0004181">
    <property type="term" value="F:metallocarboxypeptidase activity"/>
    <property type="evidence" value="ECO:0007669"/>
    <property type="project" value="InterPro"/>
</dbReference>
<dbReference type="SUPFAM" id="SSF53187">
    <property type="entry name" value="Zn-dependent exopeptidases"/>
    <property type="match status" value="1"/>
</dbReference>
<dbReference type="Gene3D" id="3.40.630.10">
    <property type="entry name" value="Zn peptidases"/>
    <property type="match status" value="1"/>
</dbReference>
<gene>
    <name evidence="2" type="ORF">A7J15_09920</name>
</gene>
<dbReference type="Pfam" id="PF00246">
    <property type="entry name" value="Peptidase_M14"/>
    <property type="match status" value="1"/>
</dbReference>
<reference evidence="2 3" key="1">
    <citation type="submission" date="2016-05" db="EMBL/GenBank/DDBJ databases">
        <authorList>
            <person name="Lavstsen T."/>
            <person name="Jespersen J.S."/>
        </authorList>
    </citation>
    <scope>NUCLEOTIDE SEQUENCE [LARGE SCALE GENOMIC DNA]</scope>
    <source>
        <strain evidence="2 3">YLB-01</strain>
    </source>
</reference>
<dbReference type="GO" id="GO:0006508">
    <property type="term" value="P:proteolysis"/>
    <property type="evidence" value="ECO:0007669"/>
    <property type="project" value="InterPro"/>
</dbReference>
<comment type="caution">
    <text evidence="2">The sequence shown here is derived from an EMBL/GenBank/DDBJ whole genome shotgun (WGS) entry which is preliminary data.</text>
</comment>
<dbReference type="GO" id="GO:0008270">
    <property type="term" value="F:zinc ion binding"/>
    <property type="evidence" value="ECO:0007669"/>
    <property type="project" value="InterPro"/>
</dbReference>
<dbReference type="InterPro" id="IPR000834">
    <property type="entry name" value="Peptidase_M14"/>
</dbReference>
<organism evidence="2 3">
    <name type="scientific">Microbacterium sediminis</name>
    <dbReference type="NCBI Taxonomy" id="904291"/>
    <lineage>
        <taxon>Bacteria</taxon>
        <taxon>Bacillati</taxon>
        <taxon>Actinomycetota</taxon>
        <taxon>Actinomycetes</taxon>
        <taxon>Micrococcales</taxon>
        <taxon>Microbacteriaceae</taxon>
        <taxon>Microbacterium</taxon>
    </lineage>
</organism>
<name>A0A1B9N8F9_9MICO</name>
<evidence type="ECO:0000259" key="1">
    <source>
        <dbReference type="Pfam" id="PF00246"/>
    </source>
</evidence>
<protein>
    <recommendedName>
        <fullName evidence="1">Peptidase M14 domain-containing protein</fullName>
    </recommendedName>
</protein>
<sequence>MLEQILDRVDALDPLHAFPGVDEIRATADRLAADHAAAIARTVIGTSRLGEEIVDYAIGEGPAILVIGGVHPNEPIGFHTALELLRDLAHGRGPAAGIGARWHIVPCIDPDGTRLNEGWFAEPGDRVSYGRAFYRPAPLEQVEWSFPLDHGGIVWDTPIPETRALMSLMDATRPALVVGLHNAELGGVYYYATPDLAEAIPALHAIPAHLGLPLDLGEPEFAGIEPLGEAVFRALTASDMIDVLRAEGIDPAPHVTAGGTGDYARVLGASAFVAELPYWAHPAADDTSPGGVDYAEVLRRKADALDAVGAVLLRAVERAEPHLTIESQLRRASIAFARFLAGSGDEARQRAALDSSAREATVAEVFSNEDHVRMFQLRFGSMLARTLRAEVTAGTAAPAVREALAELEPHLEDWYAAARAAPRELRVIPIEKLVGVQLGTVLAASHTALARRREPVA</sequence>
<feature type="domain" description="Peptidase M14" evidence="1">
    <location>
        <begin position="25"/>
        <end position="115"/>
    </location>
</feature>
<evidence type="ECO:0000313" key="3">
    <source>
        <dbReference type="Proteomes" id="UP000093355"/>
    </source>
</evidence>
<accession>A0A1B9N8F9</accession>
<dbReference type="EMBL" id="LXMD01000028">
    <property type="protein sequence ID" value="OCG72892.1"/>
    <property type="molecule type" value="Genomic_DNA"/>
</dbReference>
<proteinExistence type="predicted"/>
<dbReference type="Proteomes" id="UP000093355">
    <property type="component" value="Unassembled WGS sequence"/>
</dbReference>
<dbReference type="STRING" id="904291.A7J15_09920"/>
<evidence type="ECO:0000313" key="2">
    <source>
        <dbReference type="EMBL" id="OCG72892.1"/>
    </source>
</evidence>